<dbReference type="PANTHER" id="PTHR24103">
    <property type="entry name" value="E3 UBIQUITIN-PROTEIN LIGASE TRIM"/>
    <property type="match status" value="1"/>
</dbReference>
<evidence type="ECO:0000256" key="5">
    <source>
        <dbReference type="PROSITE-ProRule" id="PRU00024"/>
    </source>
</evidence>
<dbReference type="AlphaFoldDB" id="A0AAD2D8N8"/>
<dbReference type="SMART" id="SM00336">
    <property type="entry name" value="BBOX"/>
    <property type="match status" value="1"/>
</dbReference>
<evidence type="ECO:0000256" key="3">
    <source>
        <dbReference type="ARBA" id="ARBA00022771"/>
    </source>
</evidence>
<sequence length="883" mass="101197">MECPSCKSKYNTQFHMPRVLTKCGHSLCEKCIRKIIIRVEQGYTQNCKECGSLITYDTSVPAKESSQLSEDYIHNIVHTFPKNLALLKDFKVDQSLSTLEHQMNCENSKTKETQQTEEEDKGSDENFCEDHPEKLIEAFCVDDSCLLCLECILSNNHRGHEVSSVSHGYSIQKGEIEELRHLNATKLKQIDECKNYLQTELVSLIEFDRKKKTLIDKLYQKITDTIELCRLEDQFQRQDDYNDRKDKISQGLLESSNCRNELKNLKFDLEELESLSQIRLLRKFSFNSMKSKLEDCKIPQCLFKVHESLDISKIISKVLTNISSITTKNEENRHTRNDLSANITSTRINLHSNENSLSQNRSKSALKSSSKCRKVSRIRKNSKKSSSRINLNGTPLTRNYPNQTNKKVKNNGHNTLADDVYGEITKILPHKNNRNDSLGNLHKVSHSKGKVARTQVHLYDLSINNELKPGIKNLKTSDSDGLSCKLTTKKETCREVGHINLVVEDKNNTLQNDKKEVKQYPEVVYEPIFSTRSAVKSLKSSSFAKVSIPNLQEVRNKAKQEKLDKKRLESQERIENIPDDYHENIKISEIKESKNQKKCLKNLSIRQSKENRNKACRKGVTGLKTSDRKSSISLLIHPYKPDPIVSPYAGLSDISKQEKPKKHGYFRIEEELNKTSKFDNSDRAFSNPRSLQKQNTNKSRHFQIRHEPSSLGSVATFQKLMNDFSDGKCKPKESAIKERDKESINTKAGALKKYMSSGVSCPKNAFKKVNRQKRERSYVDERKDISLYNASSDDKNRPCQKKNLHATSFINTSNSGDKARRSKFRPMTQLKMSSCKLTKGLPFEKINQKVDVPSIEFDFEDCMDEGACLSSTVEEVEVIEEVL</sequence>
<comment type="similarity">
    <text evidence="1">Belongs to the TRIM/RBCC family.</text>
</comment>
<dbReference type="SUPFAM" id="SSF57845">
    <property type="entry name" value="B-box zinc-binding domain"/>
    <property type="match status" value="1"/>
</dbReference>
<accession>A0AAD2D8N8</accession>
<keyword evidence="10" id="KW-1185">Reference proteome</keyword>
<dbReference type="Gene3D" id="3.30.40.10">
    <property type="entry name" value="Zinc/RING finger domain, C3HC4 (zinc finger)"/>
    <property type="match status" value="1"/>
</dbReference>
<dbReference type="Pfam" id="PF00097">
    <property type="entry name" value="zf-C3HC4"/>
    <property type="match status" value="1"/>
</dbReference>
<evidence type="ECO:0000313" key="10">
    <source>
        <dbReference type="Proteomes" id="UP001295684"/>
    </source>
</evidence>
<evidence type="ECO:0000313" key="9">
    <source>
        <dbReference type="EMBL" id="CAI2383660.1"/>
    </source>
</evidence>
<dbReference type="PROSITE" id="PS00518">
    <property type="entry name" value="ZF_RING_1"/>
    <property type="match status" value="1"/>
</dbReference>
<evidence type="ECO:0000259" key="7">
    <source>
        <dbReference type="PROSITE" id="PS50089"/>
    </source>
</evidence>
<dbReference type="InterPro" id="IPR013083">
    <property type="entry name" value="Znf_RING/FYVE/PHD"/>
</dbReference>
<feature type="region of interest" description="Disordered" evidence="6">
    <location>
        <begin position="103"/>
        <end position="126"/>
    </location>
</feature>
<evidence type="ECO:0000256" key="1">
    <source>
        <dbReference type="ARBA" id="ARBA00008518"/>
    </source>
</evidence>
<keyword evidence="3 5" id="KW-0863">Zinc-finger</keyword>
<feature type="compositionally biased region" description="Polar residues" evidence="6">
    <location>
        <begin position="683"/>
        <end position="697"/>
    </location>
</feature>
<dbReference type="Proteomes" id="UP001295684">
    <property type="component" value="Unassembled WGS sequence"/>
</dbReference>
<evidence type="ECO:0000256" key="4">
    <source>
        <dbReference type="ARBA" id="ARBA00022833"/>
    </source>
</evidence>
<evidence type="ECO:0008006" key="11">
    <source>
        <dbReference type="Google" id="ProtNLM"/>
    </source>
</evidence>
<keyword evidence="4" id="KW-0862">Zinc</keyword>
<comment type="caution">
    <text evidence="9">The sequence shown here is derived from an EMBL/GenBank/DDBJ whole genome shotgun (WGS) entry which is preliminary data.</text>
</comment>
<feature type="compositionally biased region" description="Polar residues" evidence="6">
    <location>
        <begin position="351"/>
        <end position="369"/>
    </location>
</feature>
<evidence type="ECO:0000256" key="6">
    <source>
        <dbReference type="SAM" id="MobiDB-lite"/>
    </source>
</evidence>
<feature type="region of interest" description="Disordered" evidence="6">
    <location>
        <begin position="679"/>
        <end position="700"/>
    </location>
</feature>
<dbReference type="GO" id="GO:0008270">
    <property type="term" value="F:zinc ion binding"/>
    <property type="evidence" value="ECO:0007669"/>
    <property type="project" value="UniProtKB-KW"/>
</dbReference>
<proteinExistence type="inferred from homology"/>
<dbReference type="EMBL" id="CAMPGE010025959">
    <property type="protein sequence ID" value="CAI2383660.1"/>
    <property type="molecule type" value="Genomic_DNA"/>
</dbReference>
<dbReference type="Gene3D" id="3.30.160.60">
    <property type="entry name" value="Classic Zinc Finger"/>
    <property type="match status" value="1"/>
</dbReference>
<dbReference type="Pfam" id="PF00643">
    <property type="entry name" value="zf-B_box"/>
    <property type="match status" value="1"/>
</dbReference>
<dbReference type="SMART" id="SM00184">
    <property type="entry name" value="RING"/>
    <property type="match status" value="1"/>
</dbReference>
<dbReference type="InterPro" id="IPR001841">
    <property type="entry name" value="Znf_RING"/>
</dbReference>
<dbReference type="InterPro" id="IPR018957">
    <property type="entry name" value="Znf_C3HC4_RING-type"/>
</dbReference>
<protein>
    <recommendedName>
        <fullName evidence="11">RING-type domain-containing protein</fullName>
    </recommendedName>
</protein>
<dbReference type="InterPro" id="IPR000315">
    <property type="entry name" value="Znf_B-box"/>
</dbReference>
<gene>
    <name evidence="9" type="ORF">ECRASSUSDP1_LOCUS25168</name>
</gene>
<dbReference type="PROSITE" id="PS50089">
    <property type="entry name" value="ZF_RING_2"/>
    <property type="match status" value="1"/>
</dbReference>
<feature type="domain" description="B box-type" evidence="8">
    <location>
        <begin position="123"/>
        <end position="165"/>
    </location>
</feature>
<name>A0AAD2D8N8_EUPCR</name>
<feature type="compositionally biased region" description="Polar residues" evidence="6">
    <location>
        <begin position="391"/>
        <end position="405"/>
    </location>
</feature>
<organism evidence="9 10">
    <name type="scientific">Euplotes crassus</name>
    <dbReference type="NCBI Taxonomy" id="5936"/>
    <lineage>
        <taxon>Eukaryota</taxon>
        <taxon>Sar</taxon>
        <taxon>Alveolata</taxon>
        <taxon>Ciliophora</taxon>
        <taxon>Intramacronucleata</taxon>
        <taxon>Spirotrichea</taxon>
        <taxon>Hypotrichia</taxon>
        <taxon>Euplotida</taxon>
        <taxon>Euplotidae</taxon>
        <taxon>Moneuplotes</taxon>
    </lineage>
</organism>
<keyword evidence="2" id="KW-0479">Metal-binding</keyword>
<feature type="domain" description="RING-type" evidence="7">
    <location>
        <begin position="3"/>
        <end position="50"/>
    </location>
</feature>
<dbReference type="InterPro" id="IPR050143">
    <property type="entry name" value="TRIM/RBCC"/>
</dbReference>
<evidence type="ECO:0000259" key="8">
    <source>
        <dbReference type="PROSITE" id="PS50119"/>
    </source>
</evidence>
<dbReference type="CDD" id="cd19756">
    <property type="entry name" value="Bbox2"/>
    <property type="match status" value="1"/>
</dbReference>
<evidence type="ECO:0000256" key="2">
    <source>
        <dbReference type="ARBA" id="ARBA00022723"/>
    </source>
</evidence>
<dbReference type="PROSITE" id="PS50119">
    <property type="entry name" value="ZF_BBOX"/>
    <property type="match status" value="1"/>
</dbReference>
<reference evidence="9" key="1">
    <citation type="submission" date="2023-07" db="EMBL/GenBank/DDBJ databases">
        <authorList>
            <consortium name="AG Swart"/>
            <person name="Singh M."/>
            <person name="Singh A."/>
            <person name="Seah K."/>
            <person name="Emmerich C."/>
        </authorList>
    </citation>
    <scope>NUCLEOTIDE SEQUENCE</scope>
    <source>
        <strain evidence="9">DP1</strain>
    </source>
</reference>
<feature type="compositionally biased region" description="Basic residues" evidence="6">
    <location>
        <begin position="370"/>
        <end position="386"/>
    </location>
</feature>
<dbReference type="InterPro" id="IPR017907">
    <property type="entry name" value="Znf_RING_CS"/>
</dbReference>
<feature type="region of interest" description="Disordered" evidence="6">
    <location>
        <begin position="351"/>
        <end position="414"/>
    </location>
</feature>
<dbReference type="SUPFAM" id="SSF57850">
    <property type="entry name" value="RING/U-box"/>
    <property type="match status" value="1"/>
</dbReference>